<sequence>MCEEIKRKQYKRLKPEELEEAIRLRADGVPISNLAQRFSISERQLHRILKQESTKMNQSLNPAEMEPNQEVPITKQRHVQSVIQEHHSAWIYEELLNDPHVTLDSLAAGLQSYFNLEVSQSTIWRHIRCGGLEAHGFPGHTKNTDEQIQPQVNLVDH</sequence>
<dbReference type="Proteomes" id="UP001470230">
    <property type="component" value="Unassembled WGS sequence"/>
</dbReference>
<comment type="caution">
    <text evidence="2">The sequence shown here is derived from an EMBL/GenBank/DDBJ whole genome shotgun (WGS) entry which is preliminary data.</text>
</comment>
<accession>A0ABR2K7C4</accession>
<evidence type="ECO:0000259" key="1">
    <source>
        <dbReference type="Pfam" id="PF02796"/>
    </source>
</evidence>
<dbReference type="InterPro" id="IPR009057">
    <property type="entry name" value="Homeodomain-like_sf"/>
</dbReference>
<dbReference type="InterPro" id="IPR006120">
    <property type="entry name" value="Resolvase_HTH_dom"/>
</dbReference>
<gene>
    <name evidence="2" type="ORF">M9Y10_041860</name>
</gene>
<name>A0ABR2K7C4_9EUKA</name>
<evidence type="ECO:0000313" key="2">
    <source>
        <dbReference type="EMBL" id="KAK8886397.1"/>
    </source>
</evidence>
<feature type="domain" description="Resolvase HTH" evidence="1">
    <location>
        <begin position="13"/>
        <end position="50"/>
    </location>
</feature>
<organism evidence="2 3">
    <name type="scientific">Tritrichomonas musculus</name>
    <dbReference type="NCBI Taxonomy" id="1915356"/>
    <lineage>
        <taxon>Eukaryota</taxon>
        <taxon>Metamonada</taxon>
        <taxon>Parabasalia</taxon>
        <taxon>Tritrichomonadida</taxon>
        <taxon>Tritrichomonadidae</taxon>
        <taxon>Tritrichomonas</taxon>
    </lineage>
</organism>
<dbReference type="EMBL" id="JAPFFF010000007">
    <property type="protein sequence ID" value="KAK8886397.1"/>
    <property type="molecule type" value="Genomic_DNA"/>
</dbReference>
<evidence type="ECO:0000313" key="3">
    <source>
        <dbReference type="Proteomes" id="UP001470230"/>
    </source>
</evidence>
<dbReference type="Gene3D" id="1.10.10.60">
    <property type="entry name" value="Homeodomain-like"/>
    <property type="match status" value="1"/>
</dbReference>
<dbReference type="SUPFAM" id="SSF46689">
    <property type="entry name" value="Homeodomain-like"/>
    <property type="match status" value="1"/>
</dbReference>
<protein>
    <recommendedName>
        <fullName evidence="1">Resolvase HTH domain-containing protein</fullName>
    </recommendedName>
</protein>
<keyword evidence="3" id="KW-1185">Reference proteome</keyword>
<proteinExistence type="predicted"/>
<reference evidence="2 3" key="1">
    <citation type="submission" date="2024-04" db="EMBL/GenBank/DDBJ databases">
        <title>Tritrichomonas musculus Genome.</title>
        <authorList>
            <person name="Alves-Ferreira E."/>
            <person name="Grigg M."/>
            <person name="Lorenzi H."/>
            <person name="Galac M."/>
        </authorList>
    </citation>
    <scope>NUCLEOTIDE SEQUENCE [LARGE SCALE GENOMIC DNA]</scope>
    <source>
        <strain evidence="2 3">EAF2021</strain>
    </source>
</reference>
<dbReference type="Pfam" id="PF02796">
    <property type="entry name" value="HTH_7"/>
    <property type="match status" value="1"/>
</dbReference>